<comment type="caution">
    <text evidence="1">The sequence shown here is derived from an EMBL/GenBank/DDBJ whole genome shotgun (WGS) entry which is preliminary data.</text>
</comment>
<reference evidence="1" key="1">
    <citation type="submission" date="2023-01" db="EMBL/GenBank/DDBJ databases">
        <title>Genome assembly of the deep-sea coral Lophelia pertusa.</title>
        <authorList>
            <person name="Herrera S."/>
            <person name="Cordes E."/>
        </authorList>
    </citation>
    <scope>NUCLEOTIDE SEQUENCE</scope>
    <source>
        <strain evidence="1">USNM1676648</strain>
        <tissue evidence="1">Polyp</tissue>
    </source>
</reference>
<keyword evidence="2" id="KW-1185">Reference proteome</keyword>
<organism evidence="1 2">
    <name type="scientific">Desmophyllum pertusum</name>
    <dbReference type="NCBI Taxonomy" id="174260"/>
    <lineage>
        <taxon>Eukaryota</taxon>
        <taxon>Metazoa</taxon>
        <taxon>Cnidaria</taxon>
        <taxon>Anthozoa</taxon>
        <taxon>Hexacorallia</taxon>
        <taxon>Scleractinia</taxon>
        <taxon>Caryophylliina</taxon>
        <taxon>Caryophylliidae</taxon>
        <taxon>Desmophyllum</taxon>
    </lineage>
</organism>
<dbReference type="EMBL" id="MU825396">
    <property type="protein sequence ID" value="KAJ7394709.1"/>
    <property type="molecule type" value="Genomic_DNA"/>
</dbReference>
<proteinExistence type="predicted"/>
<evidence type="ECO:0000313" key="2">
    <source>
        <dbReference type="Proteomes" id="UP001163046"/>
    </source>
</evidence>
<accession>A0A9X0DE67</accession>
<name>A0A9X0DE67_9CNID</name>
<protein>
    <submittedName>
        <fullName evidence="1">Uncharacterized protein</fullName>
    </submittedName>
</protein>
<sequence length="101" mass="11819">MRGGGKKISRRRKDLPKDIWTIYFLAVASIYQYPPPGSLTTLINIFYKYDQKLVRGGHLRNPLMTDPLHLMQFSVGTRSPVSRFFNTENIHTHPMEGHWKF</sequence>
<gene>
    <name evidence="1" type="ORF">OS493_000535</name>
</gene>
<dbReference type="Proteomes" id="UP001163046">
    <property type="component" value="Unassembled WGS sequence"/>
</dbReference>
<evidence type="ECO:0000313" key="1">
    <source>
        <dbReference type="EMBL" id="KAJ7394709.1"/>
    </source>
</evidence>
<dbReference type="AlphaFoldDB" id="A0A9X0DE67"/>